<name>A0A382IM41_9ZZZZ</name>
<gene>
    <name evidence="1" type="ORF">METZ01_LOCUS253141</name>
</gene>
<proteinExistence type="predicted"/>
<reference evidence="1" key="1">
    <citation type="submission" date="2018-05" db="EMBL/GenBank/DDBJ databases">
        <authorList>
            <person name="Lanie J.A."/>
            <person name="Ng W.-L."/>
            <person name="Kazmierczak K.M."/>
            <person name="Andrzejewski T.M."/>
            <person name="Davidsen T.M."/>
            <person name="Wayne K.J."/>
            <person name="Tettelin H."/>
            <person name="Glass J.I."/>
            <person name="Rusch D."/>
            <person name="Podicherti R."/>
            <person name="Tsui H.-C.T."/>
            <person name="Winkler M.E."/>
        </authorList>
    </citation>
    <scope>NUCLEOTIDE SEQUENCE</scope>
</reference>
<organism evidence="1">
    <name type="scientific">marine metagenome</name>
    <dbReference type="NCBI Taxonomy" id="408172"/>
    <lineage>
        <taxon>unclassified sequences</taxon>
        <taxon>metagenomes</taxon>
        <taxon>ecological metagenomes</taxon>
    </lineage>
</organism>
<sequence>MAEKGNYKMNKIVFITIFISTLFASGFDSEDGAPIRQGVHIEWYRTVAPGNQGEAIFIWSDTRYGMRNIFAHKVNQDGDLMWGTTGAVVTDLPGRQEDPVAIADGNGGVFIGWVDYRFDAEGDIFIQHLDSDGNNLLDENGIALAQVEGKQITINMCTDSLGGVFVTWQDKRGGIDEDIYGTHVSANHEIIAPGTGVAIVVDGGYQNAKTIEYAGNNQAFIAWVDYREGANANIYCQRLDVGMNGLFQENGLPIANTTNQETKPRATFVNNETSFVTWKQGSTDSKIFYQFVDDEGPVFNVERPISEHDSTQALPRVKRNSTGEIFVKWTDYRDEPTDGDQYFQKIDVNGDRQWGNGIKIDLDNSRDFGARFSGGDEGDLNVVWERGTFPEIEIMYQNI</sequence>
<feature type="non-terminal residue" evidence="1">
    <location>
        <position position="399"/>
    </location>
</feature>
<accession>A0A382IM41</accession>
<dbReference type="AlphaFoldDB" id="A0A382IM41"/>
<protein>
    <submittedName>
        <fullName evidence="1">Uncharacterized protein</fullName>
    </submittedName>
</protein>
<dbReference type="EMBL" id="UINC01068030">
    <property type="protein sequence ID" value="SVC00287.1"/>
    <property type="molecule type" value="Genomic_DNA"/>
</dbReference>
<evidence type="ECO:0000313" key="1">
    <source>
        <dbReference type="EMBL" id="SVC00287.1"/>
    </source>
</evidence>